<evidence type="ECO:0000313" key="2">
    <source>
        <dbReference type="Proteomes" id="UP001595952"/>
    </source>
</evidence>
<proteinExistence type="predicted"/>
<dbReference type="Proteomes" id="UP001595952">
    <property type="component" value="Unassembled WGS sequence"/>
</dbReference>
<reference evidence="2" key="1">
    <citation type="journal article" date="2019" name="Int. J. Syst. Evol. Microbiol.">
        <title>The Global Catalogue of Microorganisms (GCM) 10K type strain sequencing project: providing services to taxonomists for standard genome sequencing and annotation.</title>
        <authorList>
            <consortium name="The Broad Institute Genomics Platform"/>
            <consortium name="The Broad Institute Genome Sequencing Center for Infectious Disease"/>
            <person name="Wu L."/>
            <person name="Ma J."/>
        </authorList>
    </citation>
    <scope>NUCLEOTIDE SEQUENCE [LARGE SCALE GENOMIC DNA]</scope>
    <source>
        <strain evidence="2">CCUG 55995</strain>
    </source>
</reference>
<evidence type="ECO:0000313" key="1">
    <source>
        <dbReference type="EMBL" id="MFC4638184.1"/>
    </source>
</evidence>
<comment type="caution">
    <text evidence="1">The sequence shown here is derived from an EMBL/GenBank/DDBJ whole genome shotgun (WGS) entry which is preliminary data.</text>
</comment>
<dbReference type="RefSeq" id="WP_380061195.1">
    <property type="nucleotide sequence ID" value="NZ_JBHSEI010000005.1"/>
</dbReference>
<dbReference type="EMBL" id="JBHSEI010000005">
    <property type="protein sequence ID" value="MFC4638184.1"/>
    <property type="molecule type" value="Genomic_DNA"/>
</dbReference>
<accession>A0ABV9I7M6</accession>
<keyword evidence="2" id="KW-1185">Reference proteome</keyword>
<organism evidence="1 2">
    <name type="scientific">Deinococcus hohokamensis</name>
    <dbReference type="NCBI Taxonomy" id="309883"/>
    <lineage>
        <taxon>Bacteria</taxon>
        <taxon>Thermotogati</taxon>
        <taxon>Deinococcota</taxon>
        <taxon>Deinococci</taxon>
        <taxon>Deinococcales</taxon>
        <taxon>Deinococcaceae</taxon>
        <taxon>Deinococcus</taxon>
    </lineage>
</organism>
<protein>
    <submittedName>
        <fullName evidence="1">Uncharacterized protein</fullName>
    </submittedName>
</protein>
<sequence>MEDLETMRQAALRAVAGARAFVLNIGREDRLPEAEALLAQYVEAPLQLDPLREIRDAARALSSSLLN</sequence>
<gene>
    <name evidence="1" type="ORF">ACFO0D_07500</name>
</gene>
<name>A0ABV9I7M6_9DEIO</name>